<accession>A0A8T6ZA40</accession>
<dbReference type="Proteomes" id="UP000030460">
    <property type="component" value="Unassembled WGS sequence"/>
</dbReference>
<feature type="transmembrane region" description="Helical" evidence="7">
    <location>
        <begin position="55"/>
        <end position="77"/>
    </location>
</feature>
<evidence type="ECO:0000256" key="7">
    <source>
        <dbReference type="SAM" id="Phobius"/>
    </source>
</evidence>
<evidence type="ECO:0000256" key="5">
    <source>
        <dbReference type="ARBA" id="ARBA00023136"/>
    </source>
</evidence>
<keyword evidence="2" id="KW-0813">Transport</keyword>
<dbReference type="InterPro" id="IPR011701">
    <property type="entry name" value="MFS"/>
</dbReference>
<dbReference type="EMBL" id="JTDB02000002">
    <property type="protein sequence ID" value="NLP61150.1"/>
    <property type="molecule type" value="Genomic_DNA"/>
</dbReference>
<protein>
    <submittedName>
        <fullName evidence="8">AmpG family muropeptide MFS transporter</fullName>
    </submittedName>
</protein>
<dbReference type="GO" id="GO:0022857">
    <property type="term" value="F:transmembrane transporter activity"/>
    <property type="evidence" value="ECO:0007669"/>
    <property type="project" value="InterPro"/>
</dbReference>
<feature type="transmembrane region" description="Helical" evidence="7">
    <location>
        <begin position="126"/>
        <end position="145"/>
    </location>
</feature>
<feature type="region of interest" description="Disordered" evidence="6">
    <location>
        <begin position="1"/>
        <end position="32"/>
    </location>
</feature>
<feature type="transmembrane region" description="Helical" evidence="7">
    <location>
        <begin position="266"/>
        <end position="283"/>
    </location>
</feature>
<keyword evidence="9" id="KW-1185">Reference proteome</keyword>
<dbReference type="InterPro" id="IPR004752">
    <property type="entry name" value="AmpG_permease/AT-1"/>
</dbReference>
<evidence type="ECO:0000256" key="4">
    <source>
        <dbReference type="ARBA" id="ARBA00022989"/>
    </source>
</evidence>
<evidence type="ECO:0000256" key="6">
    <source>
        <dbReference type="SAM" id="MobiDB-lite"/>
    </source>
</evidence>
<comment type="subcellular location">
    <subcellularLocation>
        <location evidence="1">Membrane</location>
        <topology evidence="1">Multi-pass membrane protein</topology>
    </subcellularLocation>
</comment>
<evidence type="ECO:0000256" key="1">
    <source>
        <dbReference type="ARBA" id="ARBA00004141"/>
    </source>
</evidence>
<proteinExistence type="predicted"/>
<organism evidence="8 9">
    <name type="scientific">Paraburkholderia sacchari</name>
    <dbReference type="NCBI Taxonomy" id="159450"/>
    <lineage>
        <taxon>Bacteria</taxon>
        <taxon>Pseudomonadati</taxon>
        <taxon>Pseudomonadota</taxon>
        <taxon>Betaproteobacteria</taxon>
        <taxon>Burkholderiales</taxon>
        <taxon>Burkholderiaceae</taxon>
        <taxon>Paraburkholderia</taxon>
    </lineage>
</organism>
<comment type="caution">
    <text evidence="8">The sequence shown here is derived from an EMBL/GenBank/DDBJ whole genome shotgun (WGS) entry which is preliminary data.</text>
</comment>
<dbReference type="Pfam" id="PF07690">
    <property type="entry name" value="MFS_1"/>
    <property type="match status" value="1"/>
</dbReference>
<dbReference type="PANTHER" id="PTHR12778:SF10">
    <property type="entry name" value="MAJOR FACILITATOR SUPERFAMILY DOMAIN-CONTAINING PROTEIN 3"/>
    <property type="match status" value="1"/>
</dbReference>
<dbReference type="NCBIfam" id="TIGR00901">
    <property type="entry name" value="2A0125"/>
    <property type="match status" value="1"/>
</dbReference>
<evidence type="ECO:0000313" key="8">
    <source>
        <dbReference type="EMBL" id="NLP61150.1"/>
    </source>
</evidence>
<evidence type="ECO:0000256" key="2">
    <source>
        <dbReference type="ARBA" id="ARBA00022448"/>
    </source>
</evidence>
<dbReference type="GO" id="GO:0016020">
    <property type="term" value="C:membrane"/>
    <property type="evidence" value="ECO:0007669"/>
    <property type="project" value="UniProtKB-SubCell"/>
</dbReference>
<keyword evidence="3 7" id="KW-0812">Transmembrane</keyword>
<feature type="transmembrane region" description="Helical" evidence="7">
    <location>
        <begin position="151"/>
        <end position="172"/>
    </location>
</feature>
<feature type="transmembrane region" description="Helical" evidence="7">
    <location>
        <begin position="303"/>
        <end position="329"/>
    </location>
</feature>
<dbReference type="OrthoDB" id="9787815at2"/>
<dbReference type="InterPro" id="IPR036259">
    <property type="entry name" value="MFS_trans_sf"/>
</dbReference>
<feature type="transmembrane region" description="Helical" evidence="7">
    <location>
        <begin position="193"/>
        <end position="210"/>
    </location>
</feature>
<dbReference type="CDD" id="cd17486">
    <property type="entry name" value="MFS_AmpG_like"/>
    <property type="match status" value="1"/>
</dbReference>
<sequence>MQNPPQEATTQTSQTSQASQASQASEADDTTLTSHNLDAHEEHPGWRAYLNTHMLICVFLGFTSGLPLFTLVYLVQAWLRSEGVNLKEIGLFALIQFPYTWKFVWAPLMDRYVPRVPGWRPGRRRGWMLVTQLLVAGAIATLGFVSPKESIWTVAALTALVAFFGASQDIAIDAYRRELLKDTEQGLGNAVHVNAYKIAALVPGSLALILSDHLPWSTVFVVTAAFMIPGMIMSLVVSEPEVHGAPPKNLREAIVQPFAEFVHRDGWAAALFVLAFIFLYKLGDTMATTLSTSFFLDIGYSRTEIGVIAKMTAFGASLAGGIIGGVALVKIGIGRGLWIFGFLQMVSTLGFAWLAQLGPGSPTLALIYDAIVSVSHGVAQLASAVGLHAQLALDPRAAALAIVYGLETFATGLTLAAFTAYIASTTDPRYTATQFALFTSLASVPRTLASAASGYVVAKIGWFDYFIVCTVLAVPGMLLLIRIAPWRIRK</sequence>
<feature type="compositionally biased region" description="Low complexity" evidence="6">
    <location>
        <begin position="1"/>
        <end position="25"/>
    </location>
</feature>
<dbReference type="Gene3D" id="1.20.1250.20">
    <property type="entry name" value="MFS general substrate transporter like domains"/>
    <property type="match status" value="2"/>
</dbReference>
<feature type="transmembrane region" description="Helical" evidence="7">
    <location>
        <begin position="336"/>
        <end position="355"/>
    </location>
</feature>
<feature type="transmembrane region" description="Helical" evidence="7">
    <location>
        <begin position="89"/>
        <end position="105"/>
    </location>
</feature>
<evidence type="ECO:0000313" key="9">
    <source>
        <dbReference type="Proteomes" id="UP000030460"/>
    </source>
</evidence>
<dbReference type="SUPFAM" id="SSF103473">
    <property type="entry name" value="MFS general substrate transporter"/>
    <property type="match status" value="1"/>
</dbReference>
<reference evidence="8" key="2">
    <citation type="submission" date="2020-04" db="EMBL/GenBank/DDBJ databases">
        <authorList>
            <person name="Alexandrino P."/>
            <person name="Mendonca T."/>
            <person name="Guaman L."/>
            <person name="Cherix J."/>
            <person name="Lozano-Sakalauskas G."/>
            <person name="Fujita A."/>
            <person name="Filho E.R."/>
            <person name="Long P."/>
            <person name="Padilla G."/>
            <person name="Taciro M.K."/>
            <person name="Gomez J.G."/>
            <person name="Silva L.F."/>
            <person name="Torres M."/>
        </authorList>
    </citation>
    <scope>NUCLEOTIDE SEQUENCE</scope>
    <source>
        <strain evidence="8">LMG 19450</strain>
    </source>
</reference>
<evidence type="ECO:0000256" key="3">
    <source>
        <dbReference type="ARBA" id="ARBA00022692"/>
    </source>
</evidence>
<keyword evidence="5 7" id="KW-0472">Membrane</keyword>
<feature type="transmembrane region" description="Helical" evidence="7">
    <location>
        <begin position="397"/>
        <end position="423"/>
    </location>
</feature>
<name>A0A8T6ZA40_9BURK</name>
<gene>
    <name evidence="8" type="ORF">NH14_008270</name>
</gene>
<feature type="transmembrane region" description="Helical" evidence="7">
    <location>
        <begin position="216"/>
        <end position="238"/>
    </location>
</feature>
<keyword evidence="4 7" id="KW-1133">Transmembrane helix</keyword>
<dbReference type="AlphaFoldDB" id="A0A8T6ZA40"/>
<feature type="transmembrane region" description="Helical" evidence="7">
    <location>
        <begin position="462"/>
        <end position="481"/>
    </location>
</feature>
<dbReference type="PANTHER" id="PTHR12778">
    <property type="entry name" value="SOLUTE CARRIER FAMILY 33 ACETYL-COA TRANSPORTER -RELATED"/>
    <property type="match status" value="1"/>
</dbReference>
<reference evidence="8" key="1">
    <citation type="journal article" date="2015" name="Genome Announc.">
        <title>Draft Genome Sequence of the Polyhydroxyalkanoate-Producing Bacterium Burkholderia sacchari LMG 19450 Isolated from Brazilian Sugarcane Plantation Soil.</title>
        <authorList>
            <person name="Alexandrino P.M."/>
            <person name="Mendonca T.T."/>
            <person name="Guaman Bautista L.P."/>
            <person name="Cherix J."/>
            <person name="Lozano-Sakalauskas G.C."/>
            <person name="Fujita A."/>
            <person name="Ramos Filho E."/>
            <person name="Long P."/>
            <person name="Padilla G."/>
            <person name="Taciro M.K."/>
            <person name="Gomez J.G."/>
            <person name="Silva L.F."/>
        </authorList>
    </citation>
    <scope>NUCLEOTIDE SEQUENCE</scope>
    <source>
        <strain evidence="8">LMG 19450</strain>
    </source>
</reference>